<dbReference type="PANTHER" id="PTHR43427:SF6">
    <property type="entry name" value="CHLORIDE CHANNEL PROTEIN CLC-E"/>
    <property type="match status" value="1"/>
</dbReference>
<keyword evidence="6 10" id="KW-0472">Membrane</keyword>
<keyword evidence="4 10" id="KW-1133">Transmembrane helix</keyword>
<dbReference type="SUPFAM" id="SSF54631">
    <property type="entry name" value="CBS-domain pair"/>
    <property type="match status" value="1"/>
</dbReference>
<dbReference type="GO" id="GO:0034707">
    <property type="term" value="C:chloride channel complex"/>
    <property type="evidence" value="ECO:0007669"/>
    <property type="project" value="UniProtKB-KW"/>
</dbReference>
<keyword evidence="8" id="KW-0868">Chloride</keyword>
<feature type="transmembrane region" description="Helical" evidence="10">
    <location>
        <begin position="65"/>
        <end position="94"/>
    </location>
</feature>
<evidence type="ECO:0000313" key="11">
    <source>
        <dbReference type="EMBL" id="QIB36324.1"/>
    </source>
</evidence>
<feature type="transmembrane region" description="Helical" evidence="10">
    <location>
        <begin position="340"/>
        <end position="364"/>
    </location>
</feature>
<reference evidence="11 12" key="1">
    <citation type="submission" date="2020-02" db="EMBL/GenBank/DDBJ databases">
        <authorList>
            <person name="Li G."/>
        </authorList>
    </citation>
    <scope>NUCLEOTIDE SEQUENCE [LARGE SCALE GENOMIC DNA]</scope>
    <source>
        <strain evidence="11 12">DSM 102029</strain>
    </source>
</reference>
<proteinExistence type="predicted"/>
<gene>
    <name evidence="11" type="ORF">G3A50_16935</name>
</gene>
<comment type="subcellular location">
    <subcellularLocation>
        <location evidence="1">Membrane</location>
        <topology evidence="1">Multi-pass membrane protein</topology>
    </subcellularLocation>
</comment>
<feature type="transmembrane region" description="Helical" evidence="10">
    <location>
        <begin position="243"/>
        <end position="262"/>
    </location>
</feature>
<evidence type="ECO:0000256" key="3">
    <source>
        <dbReference type="ARBA" id="ARBA00022692"/>
    </source>
</evidence>
<dbReference type="PRINTS" id="PR00762">
    <property type="entry name" value="CLCHANNEL"/>
</dbReference>
<evidence type="ECO:0000256" key="2">
    <source>
        <dbReference type="ARBA" id="ARBA00022448"/>
    </source>
</evidence>
<accession>A0A6P1YXN2</accession>
<evidence type="ECO:0000256" key="6">
    <source>
        <dbReference type="ARBA" id="ARBA00023136"/>
    </source>
</evidence>
<feature type="transmembrane region" description="Helical" evidence="10">
    <location>
        <begin position="197"/>
        <end position="217"/>
    </location>
</feature>
<dbReference type="PANTHER" id="PTHR43427">
    <property type="entry name" value="CHLORIDE CHANNEL PROTEIN CLC-E"/>
    <property type="match status" value="1"/>
</dbReference>
<evidence type="ECO:0000256" key="10">
    <source>
        <dbReference type="SAM" id="Phobius"/>
    </source>
</evidence>
<dbReference type="InterPro" id="IPR050368">
    <property type="entry name" value="ClC-type_chloride_channel"/>
</dbReference>
<dbReference type="KEGG" id="apra:G3A50_16935"/>
<feature type="transmembrane region" description="Helical" evidence="10">
    <location>
        <begin position="404"/>
        <end position="425"/>
    </location>
</feature>
<evidence type="ECO:0000256" key="1">
    <source>
        <dbReference type="ARBA" id="ARBA00004141"/>
    </source>
</evidence>
<evidence type="ECO:0000256" key="7">
    <source>
        <dbReference type="ARBA" id="ARBA00023173"/>
    </source>
</evidence>
<keyword evidence="3 10" id="KW-0812">Transmembrane</keyword>
<feature type="transmembrane region" description="Helical" evidence="10">
    <location>
        <begin position="274"/>
        <end position="293"/>
    </location>
</feature>
<evidence type="ECO:0000256" key="9">
    <source>
        <dbReference type="ARBA" id="ARBA00023303"/>
    </source>
</evidence>
<evidence type="ECO:0000256" key="5">
    <source>
        <dbReference type="ARBA" id="ARBA00023065"/>
    </source>
</evidence>
<protein>
    <submittedName>
        <fullName evidence="11">Chloride channel protein</fullName>
    </submittedName>
</protein>
<feature type="transmembrane region" description="Helical" evidence="10">
    <location>
        <begin position="373"/>
        <end position="398"/>
    </location>
</feature>
<dbReference type="Gene3D" id="1.10.3080.10">
    <property type="entry name" value="Clc chloride channel"/>
    <property type="match status" value="1"/>
</dbReference>
<evidence type="ECO:0000313" key="12">
    <source>
        <dbReference type="Proteomes" id="UP000464751"/>
    </source>
</evidence>
<dbReference type="CDD" id="cd00400">
    <property type="entry name" value="Voltage_gated_ClC"/>
    <property type="match status" value="1"/>
</dbReference>
<evidence type="ECO:0000256" key="8">
    <source>
        <dbReference type="ARBA" id="ARBA00023214"/>
    </source>
</evidence>
<dbReference type="Gene3D" id="3.10.580.10">
    <property type="entry name" value="CBS-domain"/>
    <property type="match status" value="1"/>
</dbReference>
<keyword evidence="9" id="KW-0407">Ion channel</keyword>
<feature type="transmembrane region" description="Helical" evidence="10">
    <location>
        <begin position="168"/>
        <end position="191"/>
    </location>
</feature>
<keyword evidence="5" id="KW-0406">Ion transport</keyword>
<dbReference type="Pfam" id="PF00654">
    <property type="entry name" value="Voltage_CLC"/>
    <property type="match status" value="1"/>
</dbReference>
<dbReference type="InterPro" id="IPR046342">
    <property type="entry name" value="CBS_dom_sf"/>
</dbReference>
<feature type="transmembrane region" description="Helical" evidence="10">
    <location>
        <begin position="305"/>
        <end position="328"/>
    </location>
</feature>
<keyword evidence="7" id="KW-0869">Chloride channel</keyword>
<dbReference type="EMBL" id="CP048630">
    <property type="protein sequence ID" value="QIB36324.1"/>
    <property type="molecule type" value="Genomic_DNA"/>
</dbReference>
<dbReference type="GO" id="GO:0005254">
    <property type="term" value="F:chloride channel activity"/>
    <property type="evidence" value="ECO:0007669"/>
    <property type="project" value="UniProtKB-KW"/>
</dbReference>
<dbReference type="Proteomes" id="UP000464751">
    <property type="component" value="Chromosome"/>
</dbReference>
<evidence type="ECO:0000256" key="4">
    <source>
        <dbReference type="ARBA" id="ARBA00022989"/>
    </source>
</evidence>
<dbReference type="AlphaFoldDB" id="A0A6P1YXN2"/>
<keyword evidence="12" id="KW-1185">Reference proteome</keyword>
<dbReference type="InterPro" id="IPR001807">
    <property type="entry name" value="ClC"/>
</dbReference>
<keyword evidence="2" id="KW-0813">Transport</keyword>
<dbReference type="InterPro" id="IPR014743">
    <property type="entry name" value="Cl-channel_core"/>
</dbReference>
<dbReference type="SUPFAM" id="SSF81340">
    <property type="entry name" value="Clc chloride channel"/>
    <property type="match status" value="1"/>
</dbReference>
<feature type="transmembrane region" description="Helical" evidence="10">
    <location>
        <begin position="25"/>
        <end position="45"/>
    </location>
</feature>
<sequence length="594" mass="61627">MTADPSSGKESLTHRLRRLARSSELGVVLFAAVVGVLAGLVVVAMNGTMQAMHVLIFGIGAHEHLSVASGLIPALVLGAPALGGLVFGLISALLRKRGFGQPIDPIEANALHGGQMSLKDSVIVAAQTIGSSGVGASVGLEAGYTQAASGIASRLGQAFHLRRADLRLMVGCGAGAAIGAAFNAPLMGAFYGFELILGTYAIPAFVPMMTASFTATLTRQTLLPNLAPPLPALGAPQMSDLPAILLLGILCALVGIVIMRGVTLVETGFRRSALPAALRPMVGGLIVGALALWNPAVFSAGHGAVYLYIGADSTLTFLLMLLGAKVIASAVSLGSGFRGGLFFASVLMGVLAGRAYAAGLELVLPNMVVSHSLYALIGMSALAVAVVGGPMTMTLLALEMTGDLTLTLAVLAAAAAASLITRRLFGFSFTTWRFHLRGETIRGAHDIGWMRELTVATMMRREVPQVADASTLEQARRAYPPGSTSYLVATDSEGYYAGMVLPATLYAAEADEPAGDAKAPATVHALLRHVGDTLRPGMTIREALATFSRCEADALAVTMPDRTIVGILSEAHAVKRYSDEMGRRLSELTGERID</sequence>
<name>A0A6P1YXN2_9HYPH</name>
<organism evidence="11 12">
    <name type="scientific">Ancylobacter pratisalsi</name>
    <dbReference type="NCBI Taxonomy" id="1745854"/>
    <lineage>
        <taxon>Bacteria</taxon>
        <taxon>Pseudomonadati</taxon>
        <taxon>Pseudomonadota</taxon>
        <taxon>Alphaproteobacteria</taxon>
        <taxon>Hyphomicrobiales</taxon>
        <taxon>Xanthobacteraceae</taxon>
        <taxon>Ancylobacter</taxon>
    </lineage>
</organism>